<proteinExistence type="predicted"/>
<feature type="compositionally biased region" description="Polar residues" evidence="1">
    <location>
        <begin position="104"/>
        <end position="129"/>
    </location>
</feature>
<keyword evidence="3" id="KW-1185">Reference proteome</keyword>
<evidence type="ECO:0000313" key="3">
    <source>
        <dbReference type="Proteomes" id="UP000095767"/>
    </source>
</evidence>
<protein>
    <submittedName>
        <fullName evidence="2">Uncharacterized protein</fullName>
    </submittedName>
</protein>
<comment type="caution">
    <text evidence="2">The sequence shown here is derived from an EMBL/GenBank/DDBJ whole genome shotgun (WGS) entry which is preliminary data.</text>
</comment>
<gene>
    <name evidence="2" type="ORF">BAE44_0012524</name>
</gene>
<organism evidence="2 3">
    <name type="scientific">Dichanthelium oligosanthes</name>
    <dbReference type="NCBI Taxonomy" id="888268"/>
    <lineage>
        <taxon>Eukaryota</taxon>
        <taxon>Viridiplantae</taxon>
        <taxon>Streptophyta</taxon>
        <taxon>Embryophyta</taxon>
        <taxon>Tracheophyta</taxon>
        <taxon>Spermatophyta</taxon>
        <taxon>Magnoliopsida</taxon>
        <taxon>Liliopsida</taxon>
        <taxon>Poales</taxon>
        <taxon>Poaceae</taxon>
        <taxon>PACMAD clade</taxon>
        <taxon>Panicoideae</taxon>
        <taxon>Panicodae</taxon>
        <taxon>Paniceae</taxon>
        <taxon>Dichantheliinae</taxon>
        <taxon>Dichanthelium</taxon>
    </lineage>
</organism>
<accession>A0A1E5VMV5</accession>
<dbReference type="EMBL" id="LWDX02034568">
    <property type="protein sequence ID" value="OEL26456.1"/>
    <property type="molecule type" value="Genomic_DNA"/>
</dbReference>
<sequence>MEKKMVGKEHRFHFACVNDVAPAESPGCACPKNCGSGLPRREGLQERRPAEVTMATVPSQTQEQEVGGSSGGPPSISSSATKRKWPPVMDWQRDSAAKRVKSPTAGNKQRSVTSSQLKRSAVTSKQIQSAAKRFEPPMVGKKLASPLVTRSPVVTCLP</sequence>
<reference evidence="2 3" key="1">
    <citation type="submission" date="2016-09" db="EMBL/GenBank/DDBJ databases">
        <title>The draft genome of Dichanthelium oligosanthes: A C3 panicoid grass species.</title>
        <authorList>
            <person name="Studer A.J."/>
            <person name="Schnable J.C."/>
            <person name="Brutnell T.P."/>
        </authorList>
    </citation>
    <scope>NUCLEOTIDE SEQUENCE [LARGE SCALE GENOMIC DNA]</scope>
    <source>
        <strain evidence="3">cv. Kellogg 1175</strain>
        <tissue evidence="2">Leaf</tissue>
    </source>
</reference>
<feature type="compositionally biased region" description="Basic and acidic residues" evidence="1">
    <location>
        <begin position="39"/>
        <end position="50"/>
    </location>
</feature>
<feature type="region of interest" description="Disordered" evidence="1">
    <location>
        <begin position="23"/>
        <end position="133"/>
    </location>
</feature>
<dbReference type="Proteomes" id="UP000095767">
    <property type="component" value="Unassembled WGS sequence"/>
</dbReference>
<name>A0A1E5VMV5_9POAL</name>
<dbReference type="AlphaFoldDB" id="A0A1E5VMV5"/>
<evidence type="ECO:0000313" key="2">
    <source>
        <dbReference type="EMBL" id="OEL26456.1"/>
    </source>
</evidence>
<evidence type="ECO:0000256" key="1">
    <source>
        <dbReference type="SAM" id="MobiDB-lite"/>
    </source>
</evidence>